<proteinExistence type="predicted"/>
<evidence type="ECO:0000313" key="3">
    <source>
        <dbReference type="Proteomes" id="UP000708148"/>
    </source>
</evidence>
<evidence type="ECO:0000256" key="1">
    <source>
        <dbReference type="SAM" id="MobiDB-lite"/>
    </source>
</evidence>
<feature type="region of interest" description="Disordered" evidence="1">
    <location>
        <begin position="146"/>
        <end position="182"/>
    </location>
</feature>
<dbReference type="Proteomes" id="UP000708148">
    <property type="component" value="Unassembled WGS sequence"/>
</dbReference>
<feature type="compositionally biased region" description="Low complexity" evidence="1">
    <location>
        <begin position="158"/>
        <end position="174"/>
    </location>
</feature>
<keyword evidence="3" id="KW-1185">Reference proteome</keyword>
<sequence>MGGDRCGKGGVAVSGGGASLAWRADMVVYEEREEGDRGEGGYRRLEHIWEETWQAPRRADKYGPGIGGGMMMSARRGGQAPGDRRGCGGGRSASADAIECDFGRLEAIWDAWWSVPRRAVGRQDAICGKAEGKAVEAKAGRLEKAVGGDRRGDAGLEAGSPVAGSPVAGSPAAAGHHRRSRSWTGTEFNRMAGPWPLWQAGVESIPGFDINALNGACQTSEKN</sequence>
<gene>
    <name evidence="2" type="ORF">OSTQU699_LOCUS573</name>
</gene>
<accession>A0A8S1INM8</accession>
<dbReference type="EMBL" id="CAJHUC010000319">
    <property type="protein sequence ID" value="CAD7695212.1"/>
    <property type="molecule type" value="Genomic_DNA"/>
</dbReference>
<dbReference type="AlphaFoldDB" id="A0A8S1INM8"/>
<protein>
    <submittedName>
        <fullName evidence="2">Uncharacterized protein</fullName>
    </submittedName>
</protein>
<comment type="caution">
    <text evidence="2">The sequence shown here is derived from an EMBL/GenBank/DDBJ whole genome shotgun (WGS) entry which is preliminary data.</text>
</comment>
<evidence type="ECO:0000313" key="2">
    <source>
        <dbReference type="EMBL" id="CAD7695212.1"/>
    </source>
</evidence>
<name>A0A8S1INM8_9CHLO</name>
<organism evidence="2 3">
    <name type="scientific">Ostreobium quekettii</name>
    <dbReference type="NCBI Taxonomy" id="121088"/>
    <lineage>
        <taxon>Eukaryota</taxon>
        <taxon>Viridiplantae</taxon>
        <taxon>Chlorophyta</taxon>
        <taxon>core chlorophytes</taxon>
        <taxon>Ulvophyceae</taxon>
        <taxon>TCBD clade</taxon>
        <taxon>Bryopsidales</taxon>
        <taxon>Ostreobineae</taxon>
        <taxon>Ostreobiaceae</taxon>
        <taxon>Ostreobium</taxon>
    </lineage>
</organism>
<reference evidence="2" key="1">
    <citation type="submission" date="2020-12" db="EMBL/GenBank/DDBJ databases">
        <authorList>
            <person name="Iha C."/>
        </authorList>
    </citation>
    <scope>NUCLEOTIDE SEQUENCE</scope>
</reference>